<dbReference type="EMBL" id="CADEAL010001286">
    <property type="protein sequence ID" value="CAB1430938.1"/>
    <property type="molecule type" value="Genomic_DNA"/>
</dbReference>
<feature type="compositionally biased region" description="Basic and acidic residues" evidence="1">
    <location>
        <begin position="125"/>
        <end position="136"/>
    </location>
</feature>
<accession>A0A9N7YMF2</accession>
<comment type="caution">
    <text evidence="2">The sequence shown here is derived from an EMBL/GenBank/DDBJ whole genome shotgun (WGS) entry which is preliminary data.</text>
</comment>
<evidence type="ECO:0000256" key="1">
    <source>
        <dbReference type="SAM" id="MobiDB-lite"/>
    </source>
</evidence>
<evidence type="ECO:0000313" key="3">
    <source>
        <dbReference type="Proteomes" id="UP001153269"/>
    </source>
</evidence>
<evidence type="ECO:0000313" key="2">
    <source>
        <dbReference type="EMBL" id="CAB1430938.1"/>
    </source>
</evidence>
<gene>
    <name evidence="2" type="ORF">PLEPLA_LOCUS18934</name>
</gene>
<sequence>TDPGPVTKGHGLSLGLTTPICKNEPVTETNTRGIVGKVMLMVAAEGPTQPLDRRPTPHPSPCDQSLHLCSNCARPRGRRAPGEEAPGGFTCGGLRAAAQEEPGNSYKKTWTRGHVTGACGGRFTFQHDGDPKRPAKSEVVWGQVSGVAQSKPQTR</sequence>
<name>A0A9N7YMF2_PLEPL</name>
<proteinExistence type="predicted"/>
<organism evidence="2 3">
    <name type="scientific">Pleuronectes platessa</name>
    <name type="common">European plaice</name>
    <dbReference type="NCBI Taxonomy" id="8262"/>
    <lineage>
        <taxon>Eukaryota</taxon>
        <taxon>Metazoa</taxon>
        <taxon>Chordata</taxon>
        <taxon>Craniata</taxon>
        <taxon>Vertebrata</taxon>
        <taxon>Euteleostomi</taxon>
        <taxon>Actinopterygii</taxon>
        <taxon>Neopterygii</taxon>
        <taxon>Teleostei</taxon>
        <taxon>Neoteleostei</taxon>
        <taxon>Acanthomorphata</taxon>
        <taxon>Carangaria</taxon>
        <taxon>Pleuronectiformes</taxon>
        <taxon>Pleuronectoidei</taxon>
        <taxon>Pleuronectidae</taxon>
        <taxon>Pleuronectes</taxon>
    </lineage>
</organism>
<keyword evidence="3" id="KW-1185">Reference proteome</keyword>
<protein>
    <submittedName>
        <fullName evidence="2">Uncharacterized protein</fullName>
    </submittedName>
</protein>
<feature type="non-terminal residue" evidence="2">
    <location>
        <position position="155"/>
    </location>
</feature>
<feature type="region of interest" description="Disordered" evidence="1">
    <location>
        <begin position="123"/>
        <end position="155"/>
    </location>
</feature>
<dbReference type="AlphaFoldDB" id="A0A9N7YMF2"/>
<reference evidence="2" key="1">
    <citation type="submission" date="2020-03" db="EMBL/GenBank/DDBJ databases">
        <authorList>
            <person name="Weist P."/>
        </authorList>
    </citation>
    <scope>NUCLEOTIDE SEQUENCE</scope>
</reference>
<feature type="compositionally biased region" description="Polar residues" evidence="1">
    <location>
        <begin position="146"/>
        <end position="155"/>
    </location>
</feature>
<dbReference type="Proteomes" id="UP001153269">
    <property type="component" value="Unassembled WGS sequence"/>
</dbReference>